<dbReference type="RefSeq" id="XP_066631520.1">
    <property type="nucleotide sequence ID" value="XM_066777425.1"/>
</dbReference>
<evidence type="ECO:0000313" key="3">
    <source>
        <dbReference type="Proteomes" id="UP001430584"/>
    </source>
</evidence>
<protein>
    <submittedName>
        <fullName evidence="2">Uncharacterized protein</fullName>
    </submittedName>
</protein>
<dbReference type="Proteomes" id="UP001430584">
    <property type="component" value="Unassembled WGS sequence"/>
</dbReference>
<reference evidence="2 3" key="1">
    <citation type="submission" date="2024-02" db="EMBL/GenBank/DDBJ databases">
        <title>De novo assembly and annotation of 12 fungi associated with fruit tree decline syndrome in Ontario, Canada.</title>
        <authorList>
            <person name="Sulman M."/>
            <person name="Ellouze W."/>
            <person name="Ilyukhin E."/>
        </authorList>
    </citation>
    <scope>NUCLEOTIDE SEQUENCE [LARGE SCALE GENOMIC DNA]</scope>
    <source>
        <strain evidence="2 3">FDS-637</strain>
    </source>
</reference>
<feature type="compositionally biased region" description="Acidic residues" evidence="1">
    <location>
        <begin position="147"/>
        <end position="203"/>
    </location>
</feature>
<proteinExistence type="predicted"/>
<dbReference type="EMBL" id="JAJVCZ030000006">
    <property type="protein sequence ID" value="KAL0258491.1"/>
    <property type="molecule type" value="Genomic_DNA"/>
</dbReference>
<evidence type="ECO:0000256" key="1">
    <source>
        <dbReference type="SAM" id="MobiDB-lite"/>
    </source>
</evidence>
<sequence>MAATMNSLRCNKTPLTALLRRYASLTIRLPPASSDSSNPHHRNVVVLRDRSADTLAASLAAAPALDVAALKTERRAVCAERHGVDGALDAEAYVKKAIAGGWIEIVGRERIERFEKGMGGVVGEEVVLRKAREGEPGEIGVDFFEERGEDGEEDEDEGEEEEEEWEGCGDEDVEMGDAGAETDSEFEEPVEDEGEVVPEEDSSSEWGGV</sequence>
<keyword evidence="3" id="KW-1185">Reference proteome</keyword>
<dbReference type="GeneID" id="92010070"/>
<name>A0ABR3CCX3_9PEZI</name>
<accession>A0ABR3CCX3</accession>
<evidence type="ECO:0000313" key="2">
    <source>
        <dbReference type="EMBL" id="KAL0258491.1"/>
    </source>
</evidence>
<organism evidence="2 3">
    <name type="scientific">Diplodia seriata</name>
    <dbReference type="NCBI Taxonomy" id="420778"/>
    <lineage>
        <taxon>Eukaryota</taxon>
        <taxon>Fungi</taxon>
        <taxon>Dikarya</taxon>
        <taxon>Ascomycota</taxon>
        <taxon>Pezizomycotina</taxon>
        <taxon>Dothideomycetes</taxon>
        <taxon>Dothideomycetes incertae sedis</taxon>
        <taxon>Botryosphaeriales</taxon>
        <taxon>Botryosphaeriaceae</taxon>
        <taxon>Diplodia</taxon>
    </lineage>
</organism>
<gene>
    <name evidence="2" type="ORF">SLS55_005985</name>
</gene>
<feature type="region of interest" description="Disordered" evidence="1">
    <location>
        <begin position="138"/>
        <end position="209"/>
    </location>
</feature>
<comment type="caution">
    <text evidence="2">The sequence shown here is derived from an EMBL/GenBank/DDBJ whole genome shotgun (WGS) entry which is preliminary data.</text>
</comment>